<name>A0A4P6K6M7_KTERU</name>
<evidence type="ECO:0000313" key="4">
    <source>
        <dbReference type="EMBL" id="QBD83795.1"/>
    </source>
</evidence>
<dbReference type="GO" id="GO:0042597">
    <property type="term" value="C:periplasmic space"/>
    <property type="evidence" value="ECO:0007669"/>
    <property type="project" value="UniProtKB-SubCell"/>
</dbReference>
<dbReference type="AlphaFoldDB" id="A0A4P6K6M7"/>
<proteinExistence type="inferred from homology"/>
<comment type="similarity">
    <text evidence="2">Belongs to the bacterial solute-binding protein SsuA/TauA family.</text>
</comment>
<gene>
    <name evidence="4" type="ORF">EPA93_46135</name>
</gene>
<evidence type="ECO:0000256" key="1">
    <source>
        <dbReference type="ARBA" id="ARBA00004418"/>
    </source>
</evidence>
<keyword evidence="5" id="KW-1185">Reference proteome</keyword>
<keyword evidence="3" id="KW-0732">Signal</keyword>
<dbReference type="Pfam" id="PF13379">
    <property type="entry name" value="NMT1_2"/>
    <property type="match status" value="1"/>
</dbReference>
<dbReference type="KEGG" id="kbs:EPA93_46135"/>
<accession>A0A4P6K6M7</accession>
<reference evidence="4 5" key="1">
    <citation type="submission" date="2019-01" db="EMBL/GenBank/DDBJ databases">
        <title>Ktedonosporobacter rubrisoli SCAWS-G2.</title>
        <authorList>
            <person name="Huang Y."/>
            <person name="Yan B."/>
        </authorList>
    </citation>
    <scope>NUCLEOTIDE SEQUENCE [LARGE SCALE GENOMIC DNA]</scope>
    <source>
        <strain evidence="4 5">SCAWS-G2</strain>
    </source>
</reference>
<dbReference type="SUPFAM" id="SSF53850">
    <property type="entry name" value="Periplasmic binding protein-like II"/>
    <property type="match status" value="1"/>
</dbReference>
<dbReference type="PANTHER" id="PTHR30024:SF47">
    <property type="entry name" value="TAURINE-BINDING PERIPLASMIC PROTEIN"/>
    <property type="match status" value="1"/>
</dbReference>
<organism evidence="4 5">
    <name type="scientific">Ktedonosporobacter rubrisoli</name>
    <dbReference type="NCBI Taxonomy" id="2509675"/>
    <lineage>
        <taxon>Bacteria</taxon>
        <taxon>Bacillati</taxon>
        <taxon>Chloroflexota</taxon>
        <taxon>Ktedonobacteria</taxon>
        <taxon>Ktedonobacterales</taxon>
        <taxon>Ktedonosporobacteraceae</taxon>
        <taxon>Ktedonosporobacter</taxon>
    </lineage>
</organism>
<evidence type="ECO:0000256" key="2">
    <source>
        <dbReference type="ARBA" id="ARBA00010742"/>
    </source>
</evidence>
<evidence type="ECO:0000256" key="3">
    <source>
        <dbReference type="ARBA" id="ARBA00022729"/>
    </source>
</evidence>
<comment type="subcellular location">
    <subcellularLocation>
        <location evidence="1">Periplasm</location>
    </subcellularLocation>
</comment>
<dbReference type="OrthoDB" id="9815602at2"/>
<dbReference type="PANTHER" id="PTHR30024">
    <property type="entry name" value="ALIPHATIC SULFONATES-BINDING PROTEIN-RELATED"/>
    <property type="match status" value="1"/>
</dbReference>
<dbReference type="Gene3D" id="3.40.190.10">
    <property type="entry name" value="Periplasmic binding protein-like II"/>
    <property type="match status" value="3"/>
</dbReference>
<sequence length="333" mass="35044">MGISSCDNPGSPAKPTNTMSLKVGQISTSVAYFPFYVADQQGFFKKEGLTIGPRPLLGTGAKVAAAVESGSIDIGGGVITDAFDMAIVDSTARVIGSLVNGYYVDVIASNSFLQQKRLTMSSSLADKVHALQDRKIGITGPGSGTEALLIYLFRQQGLDAKRDATLVNLGSNNLSAIAAMKAGHVDALSFFSPVGQQAEAEGIGTILISPIRGDVPALANDVHGAFYTKQSVIDNKKQAVQAFIRAIAQAESYIHEQQDKALVLMQKYLKLNQATTKAVFTAIGPVFAQSPQIDQRAYEVAAQFHVQAGLISAAISYDNIVAASTIKSSLAGL</sequence>
<dbReference type="Proteomes" id="UP000290365">
    <property type="component" value="Chromosome"/>
</dbReference>
<protein>
    <submittedName>
        <fullName evidence="4">ABC transporter substrate-binding protein</fullName>
    </submittedName>
</protein>
<dbReference type="EMBL" id="CP035758">
    <property type="protein sequence ID" value="QBD83795.1"/>
    <property type="molecule type" value="Genomic_DNA"/>
</dbReference>
<evidence type="ECO:0000313" key="5">
    <source>
        <dbReference type="Proteomes" id="UP000290365"/>
    </source>
</evidence>